<evidence type="ECO:0000313" key="3">
    <source>
        <dbReference type="Proteomes" id="UP001523216"/>
    </source>
</evidence>
<name>A0ABT0Y327_9ACTN</name>
<dbReference type="SUPFAM" id="SSF109854">
    <property type="entry name" value="DinB/YfiT-like putative metalloenzymes"/>
    <property type="match status" value="1"/>
</dbReference>
<dbReference type="Gene3D" id="1.20.120.450">
    <property type="entry name" value="dinb family like domain"/>
    <property type="match status" value="1"/>
</dbReference>
<dbReference type="RefSeq" id="WP_251800064.1">
    <property type="nucleotide sequence ID" value="NZ_JAMQOL010000030.1"/>
</dbReference>
<accession>A0ABT0Y327</accession>
<organism evidence="2 3">
    <name type="scientific">Paractinoplanes hotanensis</name>
    <dbReference type="NCBI Taxonomy" id="2906497"/>
    <lineage>
        <taxon>Bacteria</taxon>
        <taxon>Bacillati</taxon>
        <taxon>Actinomycetota</taxon>
        <taxon>Actinomycetes</taxon>
        <taxon>Micromonosporales</taxon>
        <taxon>Micromonosporaceae</taxon>
        <taxon>Paractinoplanes</taxon>
    </lineage>
</organism>
<evidence type="ECO:0000259" key="1">
    <source>
        <dbReference type="Pfam" id="PF12867"/>
    </source>
</evidence>
<reference evidence="2 3" key="1">
    <citation type="submission" date="2022-06" db="EMBL/GenBank/DDBJ databases">
        <title>Actinoplanes abujensis sp. nov., isolated from Nigerian arid soil.</title>
        <authorList>
            <person name="Ding P."/>
        </authorList>
    </citation>
    <scope>NUCLEOTIDE SEQUENCE [LARGE SCALE GENOMIC DNA]</scope>
    <source>
        <strain evidence="3">TRM88002</strain>
    </source>
</reference>
<proteinExistence type="predicted"/>
<protein>
    <recommendedName>
        <fullName evidence="1">DinB-like domain-containing protein</fullName>
    </recommendedName>
</protein>
<comment type="caution">
    <text evidence="2">The sequence shown here is derived from an EMBL/GenBank/DDBJ whole genome shotgun (WGS) entry which is preliminary data.</text>
</comment>
<dbReference type="InterPro" id="IPR034660">
    <property type="entry name" value="DinB/YfiT-like"/>
</dbReference>
<dbReference type="Pfam" id="PF12867">
    <property type="entry name" value="DinB_2"/>
    <property type="match status" value="1"/>
</dbReference>
<sequence>MISHGVTRACDLTREALTGALDLDWQKPAAGLEWTCWETIEHMADCLFAYTAQLAPATPSTTTYVPIGWRHLREGGPGLTIFAERPAGQSGLIQTLEVCGAMLAVTADAVPADRVSFHPYGPSDPSGFAAMGVVEVLVHMRDVTGGLGLPWSPPADLCAAALARLFPTAPTTTDPWATLLWATGRGTLPGLPARTTWKWDGTPH</sequence>
<gene>
    <name evidence="2" type="ORF">LXN57_22040</name>
</gene>
<dbReference type="Proteomes" id="UP001523216">
    <property type="component" value="Unassembled WGS sequence"/>
</dbReference>
<evidence type="ECO:0000313" key="2">
    <source>
        <dbReference type="EMBL" id="MCM4080265.1"/>
    </source>
</evidence>
<feature type="domain" description="DinB-like" evidence="1">
    <location>
        <begin position="8"/>
        <end position="141"/>
    </location>
</feature>
<keyword evidence="3" id="KW-1185">Reference proteome</keyword>
<dbReference type="InterPro" id="IPR024775">
    <property type="entry name" value="DinB-like"/>
</dbReference>
<dbReference type="EMBL" id="JAMQOL010000030">
    <property type="protein sequence ID" value="MCM4080265.1"/>
    <property type="molecule type" value="Genomic_DNA"/>
</dbReference>